<keyword evidence="1" id="KW-1133">Transmembrane helix</keyword>
<organism evidence="3 4">
    <name type="scientific">Solanum commersonii</name>
    <name type="common">Commerson's wild potato</name>
    <name type="synonym">Commerson's nightshade</name>
    <dbReference type="NCBI Taxonomy" id="4109"/>
    <lineage>
        <taxon>Eukaryota</taxon>
        <taxon>Viridiplantae</taxon>
        <taxon>Streptophyta</taxon>
        <taxon>Embryophyta</taxon>
        <taxon>Tracheophyta</taxon>
        <taxon>Spermatophyta</taxon>
        <taxon>Magnoliopsida</taxon>
        <taxon>eudicotyledons</taxon>
        <taxon>Gunneridae</taxon>
        <taxon>Pentapetalae</taxon>
        <taxon>asterids</taxon>
        <taxon>lamiids</taxon>
        <taxon>Solanales</taxon>
        <taxon>Solanaceae</taxon>
        <taxon>Solanoideae</taxon>
        <taxon>Solaneae</taxon>
        <taxon>Solanum</taxon>
    </lineage>
</organism>
<keyword evidence="1" id="KW-0472">Membrane</keyword>
<keyword evidence="2" id="KW-0732">Signal</keyword>
<evidence type="ECO:0000313" key="4">
    <source>
        <dbReference type="Proteomes" id="UP000824120"/>
    </source>
</evidence>
<dbReference type="AlphaFoldDB" id="A0A9J6AI95"/>
<keyword evidence="4" id="KW-1185">Reference proteome</keyword>
<sequence length="94" mass="10495">MAPLFPSGHAPFRTRLLLVLHFLSISLPPHATYFLLHSPASKTLLLSTLQPLHTHIFWTAIGLPSACFPFVVHLKNRNGVKDTEILDSLKNKDS</sequence>
<feature type="transmembrane region" description="Helical" evidence="1">
    <location>
        <begin position="55"/>
        <end position="74"/>
    </location>
</feature>
<protein>
    <submittedName>
        <fullName evidence="3">Uncharacterized protein</fullName>
    </submittedName>
</protein>
<dbReference type="EMBL" id="JACXVP010000002">
    <property type="protein sequence ID" value="KAG5624059.1"/>
    <property type="molecule type" value="Genomic_DNA"/>
</dbReference>
<evidence type="ECO:0000256" key="1">
    <source>
        <dbReference type="SAM" id="Phobius"/>
    </source>
</evidence>
<feature type="signal peptide" evidence="2">
    <location>
        <begin position="1"/>
        <end position="31"/>
    </location>
</feature>
<proteinExistence type="predicted"/>
<comment type="caution">
    <text evidence="3">The sequence shown here is derived from an EMBL/GenBank/DDBJ whole genome shotgun (WGS) entry which is preliminary data.</text>
</comment>
<reference evidence="3 4" key="1">
    <citation type="submission" date="2020-09" db="EMBL/GenBank/DDBJ databases">
        <title>De no assembly of potato wild relative species, Solanum commersonii.</title>
        <authorList>
            <person name="Cho K."/>
        </authorList>
    </citation>
    <scope>NUCLEOTIDE SEQUENCE [LARGE SCALE GENOMIC DNA]</scope>
    <source>
        <strain evidence="3">LZ3.2</strain>
        <tissue evidence="3">Leaf</tissue>
    </source>
</reference>
<evidence type="ECO:0000256" key="2">
    <source>
        <dbReference type="SAM" id="SignalP"/>
    </source>
</evidence>
<evidence type="ECO:0000313" key="3">
    <source>
        <dbReference type="EMBL" id="KAG5624059.1"/>
    </source>
</evidence>
<name>A0A9J6AI95_SOLCO</name>
<dbReference type="Proteomes" id="UP000824120">
    <property type="component" value="Chromosome 2"/>
</dbReference>
<accession>A0A9J6AI95</accession>
<keyword evidence="1" id="KW-0812">Transmembrane</keyword>
<gene>
    <name evidence="3" type="ORF">H5410_009277</name>
</gene>
<feature type="chain" id="PRO_5039898077" evidence="2">
    <location>
        <begin position="32"/>
        <end position="94"/>
    </location>
</feature>